<gene>
    <name evidence="4" type="ORF">BINO364_LOCUS13257</name>
</gene>
<accession>A0A8J9YD44</accession>
<proteinExistence type="predicted"/>
<evidence type="ECO:0000313" key="4">
    <source>
        <dbReference type="EMBL" id="CAH0727989.1"/>
    </source>
</evidence>
<dbReference type="Proteomes" id="UP000838878">
    <property type="component" value="Chromosome 7"/>
</dbReference>
<evidence type="ECO:0000259" key="3">
    <source>
        <dbReference type="Pfam" id="PF03184"/>
    </source>
</evidence>
<reference evidence="4" key="1">
    <citation type="submission" date="2021-12" db="EMBL/GenBank/DDBJ databases">
        <authorList>
            <person name="Martin H S."/>
        </authorList>
    </citation>
    <scope>NUCLEOTIDE SEQUENCE</scope>
</reference>
<dbReference type="InterPro" id="IPR036397">
    <property type="entry name" value="RNaseH_sf"/>
</dbReference>
<comment type="subcellular location">
    <subcellularLocation>
        <location evidence="1">Nucleus</location>
    </subcellularLocation>
</comment>
<dbReference type="Gene3D" id="1.10.10.60">
    <property type="entry name" value="Homeodomain-like"/>
    <property type="match status" value="1"/>
</dbReference>
<name>A0A8J9YD44_9NEOP</name>
<evidence type="ECO:0000256" key="1">
    <source>
        <dbReference type="ARBA" id="ARBA00004123"/>
    </source>
</evidence>
<dbReference type="AlphaFoldDB" id="A0A8J9YD44"/>
<feature type="region of interest" description="Disordered" evidence="2">
    <location>
        <begin position="645"/>
        <end position="680"/>
    </location>
</feature>
<protein>
    <recommendedName>
        <fullName evidence="3">DDE-1 domain-containing protein</fullName>
    </recommendedName>
</protein>
<feature type="non-terminal residue" evidence="4">
    <location>
        <position position="836"/>
    </location>
</feature>
<dbReference type="InterPro" id="IPR050863">
    <property type="entry name" value="CenT-Element_Derived"/>
</dbReference>
<dbReference type="GO" id="GO:0005634">
    <property type="term" value="C:nucleus"/>
    <property type="evidence" value="ECO:0007669"/>
    <property type="project" value="UniProtKB-SubCell"/>
</dbReference>
<keyword evidence="5" id="KW-1185">Reference proteome</keyword>
<dbReference type="GO" id="GO:0003677">
    <property type="term" value="F:DNA binding"/>
    <property type="evidence" value="ECO:0007669"/>
    <property type="project" value="TreeGrafter"/>
</dbReference>
<dbReference type="EMBL" id="OV170227">
    <property type="protein sequence ID" value="CAH0727989.1"/>
    <property type="molecule type" value="Genomic_DNA"/>
</dbReference>
<feature type="compositionally biased region" description="Basic residues" evidence="2">
    <location>
        <begin position="653"/>
        <end position="673"/>
    </location>
</feature>
<dbReference type="Pfam" id="PF03184">
    <property type="entry name" value="DDE_1"/>
    <property type="match status" value="1"/>
</dbReference>
<evidence type="ECO:0000313" key="5">
    <source>
        <dbReference type="Proteomes" id="UP000838878"/>
    </source>
</evidence>
<evidence type="ECO:0000256" key="2">
    <source>
        <dbReference type="SAM" id="MobiDB-lite"/>
    </source>
</evidence>
<dbReference type="PANTHER" id="PTHR19303">
    <property type="entry name" value="TRANSPOSON"/>
    <property type="match status" value="1"/>
</dbReference>
<sequence length="836" mass="96031">MAKTKKNKHKSRIQERKSRRIIGSRMYKNYSEEMLKIACEVVDSKKITSRDAERQFGIPRRTIMNKIKKKHIKSVGHPTVLTAEEEKNILRVLQVSAEYGSPLTKVDLKLLVHDYMKKNSQDHKFKNKIPGDAWVQGFLARHSDELTLRTTQNISKARAAKGAQEISEYFENLSTTLKHIPAENIINFDETNLSDDPGSSKCIFRRGVKYPERTVNSTKGNISLMFTATASGKCLPLYVVYKAINLYSEWTSGGPPGTRYNCTKSGWFDSAMFEDYFEKIILPWAQETPGTKVVICDNLSSHLNVKVVEMCEQNRINLVFIPPRSTHLTQPLDVAFFAPLKKAWRKILYQYKLRNPNQITLNKKHFPKLLNELIESIKLKEAKNLKSGFKASGIYPINPREVLKKIPDMQEEILSYGIDQTLIDYLKETRASKPMQVKRNKKIHCEPGKSVSVSDFNIEFSKDALISSTKQKIKPKKKFSGVAKVNRKNETAVVLDEQTGMFIETDPNNDITKRCEGFYLENNFSNSDNQHSFTPESLSKICINLINFNLGKSKPKVTTSSQNYSFLKASSSISNKYSQRSLKNGHNKINILSNVIIKPATQTSDVRTLNEISNKIENISFTATLKSELPECLQENKNVRIRKKVNRKDNVKKNSKTKKTARNCTSVKKRRKNQSYSDSSSISTDTEVVTIDTDNSDYETVQDYYIAECLREQEEEKENFELDYVPFGLHDIEYCTENQKILKESDWIIARFSTKKSIKHFVGKVLHDNDSKLTVKFVRKVKESTFIKGTTFTYPIIDDICTIQHLDDIITVLPEPEITRRGHIIFYFDFSNYNIQ</sequence>
<dbReference type="OrthoDB" id="10072016at2759"/>
<feature type="domain" description="DDE-1" evidence="3">
    <location>
        <begin position="221"/>
        <end position="368"/>
    </location>
</feature>
<organism evidence="4 5">
    <name type="scientific">Brenthis ino</name>
    <name type="common">lesser marbled fritillary</name>
    <dbReference type="NCBI Taxonomy" id="405034"/>
    <lineage>
        <taxon>Eukaryota</taxon>
        <taxon>Metazoa</taxon>
        <taxon>Ecdysozoa</taxon>
        <taxon>Arthropoda</taxon>
        <taxon>Hexapoda</taxon>
        <taxon>Insecta</taxon>
        <taxon>Pterygota</taxon>
        <taxon>Neoptera</taxon>
        <taxon>Endopterygota</taxon>
        <taxon>Lepidoptera</taxon>
        <taxon>Glossata</taxon>
        <taxon>Ditrysia</taxon>
        <taxon>Papilionoidea</taxon>
        <taxon>Nymphalidae</taxon>
        <taxon>Heliconiinae</taxon>
        <taxon>Argynnini</taxon>
        <taxon>Brenthis</taxon>
    </lineage>
</organism>
<dbReference type="InterPro" id="IPR009057">
    <property type="entry name" value="Homeodomain-like_sf"/>
</dbReference>
<dbReference type="PANTHER" id="PTHR19303:SF74">
    <property type="entry name" value="POGO TRANSPOSABLE ELEMENT WITH KRAB DOMAIN"/>
    <property type="match status" value="1"/>
</dbReference>
<dbReference type="Gene3D" id="3.30.420.10">
    <property type="entry name" value="Ribonuclease H-like superfamily/Ribonuclease H"/>
    <property type="match status" value="1"/>
</dbReference>
<dbReference type="InterPro" id="IPR004875">
    <property type="entry name" value="DDE_SF_endonuclease_dom"/>
</dbReference>
<dbReference type="SUPFAM" id="SSF46689">
    <property type="entry name" value="Homeodomain-like"/>
    <property type="match status" value="1"/>
</dbReference>